<gene>
    <name evidence="2" type="ORF">Vbra_12457</name>
</gene>
<proteinExistence type="predicted"/>
<feature type="compositionally biased region" description="Acidic residues" evidence="1">
    <location>
        <begin position="631"/>
        <end position="666"/>
    </location>
</feature>
<name>A0A0G4EKN6_VITBC</name>
<evidence type="ECO:0000313" key="2">
    <source>
        <dbReference type="EMBL" id="CEL98010.1"/>
    </source>
</evidence>
<dbReference type="InParanoid" id="A0A0G4EKN6"/>
<reference evidence="2 3" key="1">
    <citation type="submission" date="2014-11" db="EMBL/GenBank/DDBJ databases">
        <authorList>
            <person name="Zhu J."/>
            <person name="Qi W."/>
            <person name="Song R."/>
        </authorList>
    </citation>
    <scope>NUCLEOTIDE SEQUENCE [LARGE SCALE GENOMIC DNA]</scope>
</reference>
<protein>
    <submittedName>
        <fullName evidence="2">Uncharacterized protein</fullName>
    </submittedName>
</protein>
<dbReference type="PhylomeDB" id="A0A0G4EKN6"/>
<dbReference type="Proteomes" id="UP000041254">
    <property type="component" value="Unassembled WGS sequence"/>
</dbReference>
<dbReference type="AlphaFoldDB" id="A0A0G4EKN6"/>
<evidence type="ECO:0000256" key="1">
    <source>
        <dbReference type="SAM" id="MobiDB-lite"/>
    </source>
</evidence>
<keyword evidence="3" id="KW-1185">Reference proteome</keyword>
<accession>A0A0G4EKN6</accession>
<feature type="region of interest" description="Disordered" evidence="1">
    <location>
        <begin position="1"/>
        <end position="41"/>
    </location>
</feature>
<dbReference type="EMBL" id="CDMY01000260">
    <property type="protein sequence ID" value="CEL98010.1"/>
    <property type="molecule type" value="Genomic_DNA"/>
</dbReference>
<sequence length="666" mass="73916">MVHTRSGRDVPAPPPHKRPHCTKRLADFTPDQQGKPKRHRYRLSVKDFLEGEAGAPSSNSSEAGAVDDERQVVLNDCSVGISFPADTNDVSERLVCRILRRNITGRGVSRLIDKGADARLTVRVMGMRVPTLRCRDHGTSPQLGLLQLAIDDPTGACPGLNWEHTRFTSEAGTPIVLPQWPTSERQREVLEALIVGGAPIGKKSITTAFQKANHPALDTFLSHTCGGDLIDGQALFFVVNRPCPPKDVYEQYFDALLPCIRRLLEHDSSLATEELHYRFLPIHSVADHASFTRNFTIGFCELLYEFGSPINSKEASFHDMRPFDQAKGADEPWLLEFLCKRLPASVLVRTDPELMRFFIGGATKELEKRYKRGAEAAKEKIRLLLRVGVPLPAAPIATTRKSDPALKAANRERQEIKREYVCVLNEIPHDVMDTVNAALRPQRELAALLTDLLPLAPHNDGPHNDPVPSLLHFGPQEEAAIAWRIAALCFDTDTAHQTVSDIRLRPHSKFGHRVHEAMDHFVASAVFHASGNTEVVGGRHEEEGQVVHAPPLQCFAIRGQEGGQHRVLGLREVVHGARLDEATEHGLRGVVKGFNEHLGDADCELEWDGLGFIDDAGEFVSMADRFAVPVIEEDERERESESESDEDSSMDEDSDDDEDGDESMLD</sequence>
<dbReference type="VEuPathDB" id="CryptoDB:Vbra_12457"/>
<feature type="region of interest" description="Disordered" evidence="1">
    <location>
        <begin position="628"/>
        <end position="666"/>
    </location>
</feature>
<organism evidence="2 3">
    <name type="scientific">Vitrella brassicaformis (strain CCMP3155)</name>
    <dbReference type="NCBI Taxonomy" id="1169540"/>
    <lineage>
        <taxon>Eukaryota</taxon>
        <taxon>Sar</taxon>
        <taxon>Alveolata</taxon>
        <taxon>Colpodellida</taxon>
        <taxon>Vitrellaceae</taxon>
        <taxon>Vitrella</taxon>
    </lineage>
</organism>
<evidence type="ECO:0000313" key="3">
    <source>
        <dbReference type="Proteomes" id="UP000041254"/>
    </source>
</evidence>